<dbReference type="GO" id="GO:0006281">
    <property type="term" value="P:DNA repair"/>
    <property type="evidence" value="ECO:0007669"/>
    <property type="project" value="InterPro"/>
</dbReference>
<evidence type="ECO:0000256" key="2">
    <source>
        <dbReference type="ARBA" id="ARBA00022490"/>
    </source>
</evidence>
<dbReference type="GO" id="GO:0016891">
    <property type="term" value="F:RNA endonuclease activity producing 5'-phosphomonoesters, hydrolytic mechanism"/>
    <property type="evidence" value="ECO:0007669"/>
    <property type="project" value="TreeGrafter"/>
</dbReference>
<dbReference type="Gene3D" id="3.30.2170.10">
    <property type="entry name" value="archaeoglobus fulgidus dsm 4304 superfamily"/>
    <property type="match status" value="1"/>
</dbReference>
<evidence type="ECO:0000256" key="5">
    <source>
        <dbReference type="ARBA" id="ARBA00022801"/>
    </source>
</evidence>
<proteinExistence type="predicted"/>
<dbReference type="InterPro" id="IPR007581">
    <property type="entry name" value="Endonuclease-V"/>
</dbReference>
<feature type="non-terminal residue" evidence="6">
    <location>
        <position position="195"/>
    </location>
</feature>
<accession>A0A0X3PUZ2</accession>
<keyword evidence="2" id="KW-0963">Cytoplasm</keyword>
<feature type="non-terminal residue" evidence="6">
    <location>
        <position position="1"/>
    </location>
</feature>
<dbReference type="GO" id="GO:0005730">
    <property type="term" value="C:nucleolus"/>
    <property type="evidence" value="ECO:0007669"/>
    <property type="project" value="TreeGrafter"/>
</dbReference>
<reference evidence="6" key="1">
    <citation type="submission" date="2016-01" db="EMBL/GenBank/DDBJ databases">
        <title>Reference transcriptome for the parasite Schistocephalus solidus: insights into the molecular evolution of parasitism.</title>
        <authorList>
            <person name="Hebert F.O."/>
            <person name="Grambauer S."/>
            <person name="Barber I."/>
            <person name="Landry C.R."/>
            <person name="Aubin-Horth N."/>
        </authorList>
    </citation>
    <scope>NUCLEOTIDE SEQUENCE</scope>
</reference>
<keyword evidence="5" id="KW-0378">Hydrolase</keyword>
<dbReference type="Pfam" id="PF04493">
    <property type="entry name" value="Endonuclease_5"/>
    <property type="match status" value="1"/>
</dbReference>
<evidence type="ECO:0000256" key="4">
    <source>
        <dbReference type="ARBA" id="ARBA00022759"/>
    </source>
</evidence>
<evidence type="ECO:0000313" key="6">
    <source>
        <dbReference type="EMBL" id="JAP53897.1"/>
    </source>
</evidence>
<sequence length="195" mass="21911">YFTRLECRWKVKHLFIKRNFTEQLRLRTQCKFCDQPIVLECLKDGTLLVGGLDISYAKEDDSVAYAALCVFRLNVTKGASEVDLVDELCCPVTVDVPYVNSFLAFREVPAYQTVVNEFLTTRPCHLHPHVFMVDGNGTLHPRAFGSACHLGVVLQRPTFGVAKDLAYLPPPPPATTFNKPDVSVANMRQKLRALP</sequence>
<organism evidence="6">
    <name type="scientific">Schistocephalus solidus</name>
    <name type="common">Tapeworm</name>
    <dbReference type="NCBI Taxonomy" id="70667"/>
    <lineage>
        <taxon>Eukaryota</taxon>
        <taxon>Metazoa</taxon>
        <taxon>Spiralia</taxon>
        <taxon>Lophotrochozoa</taxon>
        <taxon>Platyhelminthes</taxon>
        <taxon>Cestoda</taxon>
        <taxon>Eucestoda</taxon>
        <taxon>Diphyllobothriidea</taxon>
        <taxon>Diphyllobothriidae</taxon>
        <taxon>Schistocephalus</taxon>
    </lineage>
</organism>
<name>A0A0X3PUZ2_SCHSO</name>
<protein>
    <submittedName>
        <fullName evidence="6">Endonuclease V</fullName>
    </submittedName>
</protein>
<gene>
    <name evidence="6" type="primary">ENDOV</name>
    <name evidence="6" type="ORF">TR135917</name>
</gene>
<dbReference type="AlphaFoldDB" id="A0A0X3PUZ2"/>
<dbReference type="GO" id="GO:0005737">
    <property type="term" value="C:cytoplasm"/>
    <property type="evidence" value="ECO:0007669"/>
    <property type="project" value="UniProtKB-SubCell"/>
</dbReference>
<keyword evidence="4 6" id="KW-0255">Endonuclease</keyword>
<comment type="subcellular location">
    <subcellularLocation>
        <location evidence="1">Cytoplasm</location>
    </subcellularLocation>
</comment>
<dbReference type="GO" id="GO:0003727">
    <property type="term" value="F:single-stranded RNA binding"/>
    <property type="evidence" value="ECO:0007669"/>
    <property type="project" value="TreeGrafter"/>
</dbReference>
<dbReference type="PANTHER" id="PTHR28511:SF1">
    <property type="entry name" value="ENDONUCLEASE V"/>
    <property type="match status" value="1"/>
</dbReference>
<dbReference type="PANTHER" id="PTHR28511">
    <property type="entry name" value="ENDONUCLEASE V"/>
    <property type="match status" value="1"/>
</dbReference>
<evidence type="ECO:0000256" key="3">
    <source>
        <dbReference type="ARBA" id="ARBA00022722"/>
    </source>
</evidence>
<evidence type="ECO:0000256" key="1">
    <source>
        <dbReference type="ARBA" id="ARBA00004496"/>
    </source>
</evidence>
<keyword evidence="3" id="KW-0540">Nuclease</keyword>
<dbReference type="EMBL" id="GEEE01009328">
    <property type="protein sequence ID" value="JAP53897.1"/>
    <property type="molecule type" value="Transcribed_RNA"/>
</dbReference>